<evidence type="ECO:0000256" key="1">
    <source>
        <dbReference type="ARBA" id="ARBA00022741"/>
    </source>
</evidence>
<dbReference type="InterPro" id="IPR003439">
    <property type="entry name" value="ABC_transporter-like_ATP-bd"/>
</dbReference>
<dbReference type="EMBL" id="VSSQ01006510">
    <property type="protein sequence ID" value="MPM32942.1"/>
    <property type="molecule type" value="Genomic_DNA"/>
</dbReference>
<dbReference type="EC" id="3.6.3.17" evidence="4"/>
<dbReference type="CDD" id="cd03215">
    <property type="entry name" value="ABC_Carb_Monos_II"/>
    <property type="match status" value="1"/>
</dbReference>
<gene>
    <name evidence="4" type="primary">mglA_39</name>
    <name evidence="4" type="ORF">SDC9_79509</name>
</gene>
<accession>A0A644YWU7</accession>
<keyword evidence="4" id="KW-0378">Hydrolase</keyword>
<proteinExistence type="predicted"/>
<feature type="domain" description="ABC transporter" evidence="3">
    <location>
        <begin position="211"/>
        <end position="455"/>
    </location>
</feature>
<dbReference type="Pfam" id="PF00005">
    <property type="entry name" value="ABC_tran"/>
    <property type="match status" value="2"/>
</dbReference>
<dbReference type="GO" id="GO:0016887">
    <property type="term" value="F:ATP hydrolysis activity"/>
    <property type="evidence" value="ECO:0007669"/>
    <property type="project" value="InterPro"/>
</dbReference>
<evidence type="ECO:0000313" key="4">
    <source>
        <dbReference type="EMBL" id="MPM32942.1"/>
    </source>
</evidence>
<reference evidence="4" key="1">
    <citation type="submission" date="2019-08" db="EMBL/GenBank/DDBJ databases">
        <authorList>
            <person name="Kucharzyk K."/>
            <person name="Murdoch R.W."/>
            <person name="Higgins S."/>
            <person name="Loffler F."/>
        </authorList>
    </citation>
    <scope>NUCLEOTIDE SEQUENCE</scope>
</reference>
<dbReference type="PROSITE" id="PS00211">
    <property type="entry name" value="ABC_TRANSPORTER_1"/>
    <property type="match status" value="2"/>
</dbReference>
<dbReference type="PANTHER" id="PTHR43790:SF4">
    <property type="entry name" value="GUANOSINE IMPORT ATP-BINDING PROTEIN NUPO"/>
    <property type="match status" value="1"/>
</dbReference>
<dbReference type="Gene3D" id="3.40.50.300">
    <property type="entry name" value="P-loop containing nucleotide triphosphate hydrolases"/>
    <property type="match status" value="2"/>
</dbReference>
<dbReference type="CDD" id="cd03216">
    <property type="entry name" value="ABC_Carb_Monos_I"/>
    <property type="match status" value="1"/>
</dbReference>
<name>A0A644YWU7_9ZZZZ</name>
<dbReference type="InterPro" id="IPR027417">
    <property type="entry name" value="P-loop_NTPase"/>
</dbReference>
<evidence type="ECO:0000259" key="3">
    <source>
        <dbReference type="PROSITE" id="PS50893"/>
    </source>
</evidence>
<feature type="domain" description="ABC transporter" evidence="3">
    <location>
        <begin position="1"/>
        <end position="194"/>
    </location>
</feature>
<dbReference type="SUPFAM" id="SSF52540">
    <property type="entry name" value="P-loop containing nucleoside triphosphate hydrolases"/>
    <property type="match status" value="2"/>
</dbReference>
<keyword evidence="1" id="KW-0547">Nucleotide-binding</keyword>
<comment type="caution">
    <text evidence="4">The sequence shown here is derived from an EMBL/GenBank/DDBJ whole genome shotgun (WGS) entry which is preliminary data.</text>
</comment>
<dbReference type="InterPro" id="IPR050107">
    <property type="entry name" value="ABC_carbohydrate_import_ATPase"/>
</dbReference>
<dbReference type="PROSITE" id="PS50893">
    <property type="entry name" value="ABC_TRANSPORTER_2"/>
    <property type="match status" value="2"/>
</dbReference>
<keyword evidence="2 4" id="KW-0067">ATP-binding</keyword>
<protein>
    <submittedName>
        <fullName evidence="4">Galactose/methyl galactoside import ATP-binding protein MglA</fullName>
        <ecNumber evidence="4">3.6.3.17</ecNumber>
    </submittedName>
</protein>
<dbReference type="GO" id="GO:0005524">
    <property type="term" value="F:ATP binding"/>
    <property type="evidence" value="ECO:0007669"/>
    <property type="project" value="UniProtKB-KW"/>
</dbReference>
<dbReference type="AlphaFoldDB" id="A0A644YWU7"/>
<sequence length="464" mass="51620">MNVLYGLAKPDEGVIKIFGKEVCIQSPEEAIRLQIGMVHQHFMLMPNLTVLQNIILGRVPKKMGLIDTKKAAAEIGEIMRAYDLGVDLNARVNQISVGQKQRVEIVKALYRGARIFVFDEPTAVLTPSEIDKLMEILKKLKEQGCSIIFITHKLNEVMQITDNITVMRKGVVTGRVAKAETNPSELSLLMVGREVDLNIRVAPYRPGAEVLRLNNVFAMNRRGLPALRGVSLSVHEGEIVGIAGVEGNGQTELVDVIAGMSPVRAGEIRFRGKRIDQYSVRRRRDLGMSHIPEDRLNVGVAKACTIRDNLVLNRYYQKPFCRMSVLDGPKLAAFAENLCKEYQVKTPDACYRLGTLSGGNMQKVIFAREAEMNADLMIAAQPTRGIDIGSIEYIHNEIGKLRDSGKAILLVSAELEEVMSLSDRILVLYEGEVVAQFMRGEATRHEIGMYMLGSKRMELSEDAL</sequence>
<dbReference type="PANTHER" id="PTHR43790">
    <property type="entry name" value="CARBOHYDRATE TRANSPORT ATP-BINDING PROTEIN MG119-RELATED"/>
    <property type="match status" value="1"/>
</dbReference>
<dbReference type="InterPro" id="IPR017871">
    <property type="entry name" value="ABC_transporter-like_CS"/>
</dbReference>
<organism evidence="4">
    <name type="scientific">bioreactor metagenome</name>
    <dbReference type="NCBI Taxonomy" id="1076179"/>
    <lineage>
        <taxon>unclassified sequences</taxon>
        <taxon>metagenomes</taxon>
        <taxon>ecological metagenomes</taxon>
    </lineage>
</organism>
<evidence type="ECO:0000256" key="2">
    <source>
        <dbReference type="ARBA" id="ARBA00022840"/>
    </source>
</evidence>